<feature type="transmembrane region" description="Helical" evidence="2">
    <location>
        <begin position="109"/>
        <end position="128"/>
    </location>
</feature>
<dbReference type="EMBL" id="FPBZ01000001">
    <property type="protein sequence ID" value="SFU31959.1"/>
    <property type="molecule type" value="Genomic_DNA"/>
</dbReference>
<dbReference type="AlphaFoldDB" id="A0A1I7F761"/>
<name>A0A1I7F761_9PROT</name>
<dbReference type="PANTHER" id="PTHR43318:SF1">
    <property type="entry name" value="POLYSACCHARIDE BIOSYNTHESIS PROTEIN EPSC-RELATED"/>
    <property type="match status" value="1"/>
</dbReference>
<dbReference type="InterPro" id="IPR036291">
    <property type="entry name" value="NAD(P)-bd_dom_sf"/>
</dbReference>
<feature type="transmembrane region" description="Helical" evidence="2">
    <location>
        <begin position="81"/>
        <end position="103"/>
    </location>
</feature>
<dbReference type="InterPro" id="IPR051203">
    <property type="entry name" value="Polysaccharide_Synthase-Rel"/>
</dbReference>
<proteinExistence type="inferred from homology"/>
<accession>A0A1I7F761</accession>
<dbReference type="RefSeq" id="WP_074972203.1">
    <property type="nucleotide sequence ID" value="NZ_FPBZ01000001.1"/>
</dbReference>
<evidence type="ECO:0000259" key="3">
    <source>
        <dbReference type="Pfam" id="PF02719"/>
    </source>
</evidence>
<dbReference type="SUPFAM" id="SSF51735">
    <property type="entry name" value="NAD(P)-binding Rossmann-fold domains"/>
    <property type="match status" value="1"/>
</dbReference>
<evidence type="ECO:0000313" key="5">
    <source>
        <dbReference type="Proteomes" id="UP000182649"/>
    </source>
</evidence>
<evidence type="ECO:0000313" key="4">
    <source>
        <dbReference type="EMBL" id="SFU31959.1"/>
    </source>
</evidence>
<evidence type="ECO:0000256" key="2">
    <source>
        <dbReference type="SAM" id="Phobius"/>
    </source>
</evidence>
<reference evidence="4 5" key="1">
    <citation type="submission" date="2016-10" db="EMBL/GenBank/DDBJ databases">
        <authorList>
            <person name="de Groot N.N."/>
        </authorList>
    </citation>
    <scope>NUCLEOTIDE SEQUENCE [LARGE SCALE GENOMIC DNA]</scope>
    <source>
        <strain evidence="4 5">Nl14</strain>
    </source>
</reference>
<protein>
    <submittedName>
        <fullName evidence="4">NDP-sugar epimerase, includes UDP-GlcNAc-inverting 4,6-dehydratase FlaA1 and capsular polysaccharide biosynthesis protein EpsC</fullName>
    </submittedName>
</protein>
<dbReference type="OrthoDB" id="9803111at2"/>
<dbReference type="InterPro" id="IPR003869">
    <property type="entry name" value="Polysac_CapD-like"/>
</dbReference>
<dbReference type="InterPro" id="IPR029063">
    <property type="entry name" value="SAM-dependent_MTases_sf"/>
</dbReference>
<evidence type="ECO:0000256" key="1">
    <source>
        <dbReference type="ARBA" id="ARBA00007430"/>
    </source>
</evidence>
<dbReference type="PANTHER" id="PTHR43318">
    <property type="entry name" value="UDP-N-ACETYLGLUCOSAMINE 4,6-DEHYDRATASE"/>
    <property type="match status" value="1"/>
</dbReference>
<dbReference type="Pfam" id="PF13727">
    <property type="entry name" value="CoA_binding_3"/>
    <property type="match status" value="1"/>
</dbReference>
<keyword evidence="2" id="KW-1133">Transmembrane helix</keyword>
<dbReference type="Gene3D" id="3.40.50.720">
    <property type="entry name" value="NAD(P)-binding Rossmann-like Domain"/>
    <property type="match status" value="3"/>
</dbReference>
<feature type="transmembrane region" description="Helical" evidence="2">
    <location>
        <begin position="51"/>
        <end position="69"/>
    </location>
</feature>
<comment type="similarity">
    <text evidence="1">Belongs to the polysaccharide synthase family.</text>
</comment>
<dbReference type="SUPFAM" id="SSF53335">
    <property type="entry name" value="S-adenosyl-L-methionine-dependent methyltransferases"/>
    <property type="match status" value="1"/>
</dbReference>
<dbReference type="CDD" id="cd05237">
    <property type="entry name" value="UDP_invert_4-6DH_SDR_e"/>
    <property type="match status" value="1"/>
</dbReference>
<dbReference type="Proteomes" id="UP000182649">
    <property type="component" value="Unassembled WGS sequence"/>
</dbReference>
<sequence length="670" mass="74396">MPTPKLNIRTVIAFGHDVVAAAIAWSLAYLFRFNFEIPFVYLASLEEILPWVVPIHAAAFLFFGLYRGLWHYASLPDLRRILFAVSASATAVPLVLYMLQILVGVPRTVLILAPILLLFIMGSSRLAYRFWKEHRLYGQSKAGGNLVLVMGASDAAVGLVKELARNVEWRVAGFLDDDPAKRGLMLHGFKVLGRINDLPVVARKLGVAHAIIALTSSTSERRKSYRARSDRRRPDRLLRDRRRALQMCAAAGVKALTVPSYNDLISGNIKVSQIRTVEPEDLLGRDPVVLDNDGLHDLLTGKTVLITGAGGSIGSELCRQIAKFTPAQLVLFELNEFALYSIEQEFQADFPEIPMIFAIGDVKDEARLSQVFLQYRPALVFHAAAYKHVPLMEQENAWQAVLNNVRGTYVLAQAAIRYGVEKFVLISTDKAVNPTNVMGASKRLAEMVCQALQQSIASPDSPAENVSGRIVSGGRLERRQEPRFVMVRFGNVLGSAGSVIPKFREQIEKGGPITVTHSEITRYFMSIPEAAQLVLQAGLMGGKRRGDEIFVLDMGEPIKIADLARDLIRLSGLSEDEIKIVYNGLRPGEKLHEELLADDENTLPTPHPKLRIAQARQVDKKWLAALIAWLDEHPALSDEEVRRELPRWVPEYSSAESIAPVSQVLQSRIA</sequence>
<keyword evidence="2" id="KW-0472">Membrane</keyword>
<dbReference type="Pfam" id="PF02719">
    <property type="entry name" value="Polysacc_synt_2"/>
    <property type="match status" value="1"/>
</dbReference>
<feature type="transmembrane region" description="Helical" evidence="2">
    <location>
        <begin position="12"/>
        <end position="31"/>
    </location>
</feature>
<keyword evidence="2" id="KW-0812">Transmembrane</keyword>
<organism evidence="4 5">
    <name type="scientific">Nitrosospira multiformis</name>
    <dbReference type="NCBI Taxonomy" id="1231"/>
    <lineage>
        <taxon>Bacteria</taxon>
        <taxon>Pseudomonadati</taxon>
        <taxon>Pseudomonadota</taxon>
        <taxon>Betaproteobacteria</taxon>
        <taxon>Nitrosomonadales</taxon>
        <taxon>Nitrosomonadaceae</taxon>
        <taxon>Nitrosospira</taxon>
    </lineage>
</organism>
<gene>
    <name evidence="4" type="ORF">SAMN05216417_101192</name>
</gene>
<feature type="domain" description="Polysaccharide biosynthesis protein CapD-like" evidence="3">
    <location>
        <begin position="304"/>
        <end position="613"/>
    </location>
</feature>